<accession>A0AAW5V850</accession>
<comment type="caution">
    <text evidence="2">The sequence shown here is derived from an EMBL/GenBank/DDBJ whole genome shotgun (WGS) entry which is preliminary data.</text>
</comment>
<feature type="transmembrane region" description="Helical" evidence="1">
    <location>
        <begin position="39"/>
        <end position="57"/>
    </location>
</feature>
<proteinExistence type="predicted"/>
<reference evidence="2" key="1">
    <citation type="submission" date="2022-06" db="EMBL/GenBank/DDBJ databases">
        <title>Leptospira isolates from biofilms formed at urban environments.</title>
        <authorList>
            <person name="Ribeiro P.S."/>
            <person name="Sousa T."/>
            <person name="Carvalho N."/>
            <person name="Aburjaile F."/>
            <person name="Neves F."/>
            <person name="Oliveira D."/>
            <person name="Blanco L."/>
            <person name="Lima J."/>
            <person name="Costa F."/>
            <person name="Brenig B."/>
            <person name="Soares S."/>
            <person name="Ramos R."/>
            <person name="Goes-Neto A."/>
            <person name="Matiuzzi M."/>
            <person name="Azevedo V."/>
            <person name="Ristow P."/>
        </authorList>
    </citation>
    <scope>NUCLEOTIDE SEQUENCE</scope>
    <source>
        <strain evidence="2">VSF7</strain>
    </source>
</reference>
<dbReference type="EMBL" id="JAMQQD010000002">
    <property type="protein sequence ID" value="MCW7515124.1"/>
    <property type="molecule type" value="Genomic_DNA"/>
</dbReference>
<feature type="transmembrane region" description="Helical" evidence="1">
    <location>
        <begin position="112"/>
        <end position="133"/>
    </location>
</feature>
<gene>
    <name evidence="2" type="ORF">ND810_08140</name>
</gene>
<dbReference type="AlphaFoldDB" id="A0AAW5V850"/>
<evidence type="ECO:0008006" key="4">
    <source>
        <dbReference type="Google" id="ProtNLM"/>
    </source>
</evidence>
<organism evidence="2 3">
    <name type="scientific">Leptospira levettii</name>
    <dbReference type="NCBI Taxonomy" id="2023178"/>
    <lineage>
        <taxon>Bacteria</taxon>
        <taxon>Pseudomonadati</taxon>
        <taxon>Spirochaetota</taxon>
        <taxon>Spirochaetia</taxon>
        <taxon>Leptospirales</taxon>
        <taxon>Leptospiraceae</taxon>
        <taxon>Leptospira</taxon>
    </lineage>
</organism>
<evidence type="ECO:0000256" key="1">
    <source>
        <dbReference type="SAM" id="Phobius"/>
    </source>
</evidence>
<dbReference type="Proteomes" id="UP001209694">
    <property type="component" value="Unassembled WGS sequence"/>
</dbReference>
<protein>
    <recommendedName>
        <fullName evidence="4">Permease</fullName>
    </recommendedName>
</protein>
<evidence type="ECO:0000313" key="2">
    <source>
        <dbReference type="EMBL" id="MCW7515124.1"/>
    </source>
</evidence>
<keyword evidence="1" id="KW-1133">Transmembrane helix</keyword>
<feature type="transmembrane region" description="Helical" evidence="1">
    <location>
        <begin position="15"/>
        <end position="32"/>
    </location>
</feature>
<evidence type="ECO:0000313" key="3">
    <source>
        <dbReference type="Proteomes" id="UP001209694"/>
    </source>
</evidence>
<sequence>MWRQNKTNMTLLETLAFPVLFIWFVGLLLTFFRKDLEPHWKFFFFLVFCFYLVQFFPEFWLGVTRWKENPKGEVLQWISAMGNSIYVFLFFLWPLVLIRIYYSASNHLSKTLIPALAYGTVLYWALFFLWTLYSKEFNEWLHQIFANK</sequence>
<keyword evidence="1" id="KW-0472">Membrane</keyword>
<keyword evidence="1" id="KW-0812">Transmembrane</keyword>
<feature type="transmembrane region" description="Helical" evidence="1">
    <location>
        <begin position="77"/>
        <end position="100"/>
    </location>
</feature>
<name>A0AAW5V850_9LEPT</name>